<keyword evidence="2" id="KW-0808">Transferase</keyword>
<dbReference type="InterPro" id="IPR029044">
    <property type="entry name" value="Nucleotide-diphossugar_trans"/>
</dbReference>
<name>A0A839IWU3_9GAMM</name>
<dbReference type="PANTHER" id="PTHR43685">
    <property type="entry name" value="GLYCOSYLTRANSFERASE"/>
    <property type="match status" value="1"/>
</dbReference>
<dbReference type="RefSeq" id="WP_182810865.1">
    <property type="nucleotide sequence ID" value="NZ_JACJFM010000043.1"/>
</dbReference>
<organism evidence="2 3">
    <name type="scientific">Oceanospirillum sediminis</name>
    <dbReference type="NCBI Taxonomy" id="2760088"/>
    <lineage>
        <taxon>Bacteria</taxon>
        <taxon>Pseudomonadati</taxon>
        <taxon>Pseudomonadota</taxon>
        <taxon>Gammaproteobacteria</taxon>
        <taxon>Oceanospirillales</taxon>
        <taxon>Oceanospirillaceae</taxon>
        <taxon>Oceanospirillum</taxon>
    </lineage>
</organism>
<dbReference type="SUPFAM" id="SSF53448">
    <property type="entry name" value="Nucleotide-diphospho-sugar transferases"/>
    <property type="match status" value="1"/>
</dbReference>
<feature type="domain" description="Glycosyltransferase 2-like" evidence="1">
    <location>
        <begin position="8"/>
        <end position="120"/>
    </location>
</feature>
<dbReference type="GO" id="GO:0016740">
    <property type="term" value="F:transferase activity"/>
    <property type="evidence" value="ECO:0007669"/>
    <property type="project" value="UniProtKB-KW"/>
</dbReference>
<gene>
    <name evidence="2" type="ORF">H4O21_21015</name>
</gene>
<dbReference type="InterPro" id="IPR001173">
    <property type="entry name" value="Glyco_trans_2-like"/>
</dbReference>
<dbReference type="EMBL" id="JACJFM010000043">
    <property type="protein sequence ID" value="MBB1489094.1"/>
    <property type="molecule type" value="Genomic_DNA"/>
</dbReference>
<dbReference type="Gene3D" id="3.90.550.10">
    <property type="entry name" value="Spore Coat Polysaccharide Biosynthesis Protein SpsA, Chain A"/>
    <property type="match status" value="1"/>
</dbReference>
<protein>
    <submittedName>
        <fullName evidence="2">Glycosyltransferase family 2 protein</fullName>
    </submittedName>
</protein>
<evidence type="ECO:0000313" key="3">
    <source>
        <dbReference type="Proteomes" id="UP000565262"/>
    </source>
</evidence>
<sequence length="311" mass="35282">MTKSVDVSVIMPTYNCLEYLPKAVHSVLMQNVDLELLIIDDQSTDGSAQWLEALQNKDTRIRVIKGEHKGVSAARNLAIAQARGQWLAFLDADDYWYSNKLKQQLEIHQCDPDVVLSFTDYDHFSEAGSDLGRCFRFWPGFDALLKPEINMLNLNGALKTVIYAENVIGTSTVLVNKTAVERVGGFDEHLQSASDWDLWLKLHHLGNFVAINQPLMGYLVRSNSISRNAERRLESFELILERFREAMTALNPSCYPAARARLKLAQAECWQASEGGYWKASKAYIQACYQLPTHRNIRALLSHLLKGYKTQ</sequence>
<dbReference type="InterPro" id="IPR050834">
    <property type="entry name" value="Glycosyltransf_2"/>
</dbReference>
<dbReference type="Proteomes" id="UP000565262">
    <property type="component" value="Unassembled WGS sequence"/>
</dbReference>
<comment type="caution">
    <text evidence="2">The sequence shown here is derived from an EMBL/GenBank/DDBJ whole genome shotgun (WGS) entry which is preliminary data.</text>
</comment>
<dbReference type="CDD" id="cd00761">
    <property type="entry name" value="Glyco_tranf_GTA_type"/>
    <property type="match status" value="1"/>
</dbReference>
<evidence type="ECO:0000259" key="1">
    <source>
        <dbReference type="Pfam" id="PF00535"/>
    </source>
</evidence>
<reference evidence="2 3" key="1">
    <citation type="submission" date="2020-08" db="EMBL/GenBank/DDBJ databases">
        <title>Oceanospirillum sp. nov. isolated from marine sediment.</title>
        <authorList>
            <person name="Ji X."/>
        </authorList>
    </citation>
    <scope>NUCLEOTIDE SEQUENCE [LARGE SCALE GENOMIC DNA]</scope>
    <source>
        <strain evidence="2 3">D5</strain>
    </source>
</reference>
<dbReference type="PANTHER" id="PTHR43685:SF2">
    <property type="entry name" value="GLYCOSYLTRANSFERASE 2-LIKE DOMAIN-CONTAINING PROTEIN"/>
    <property type="match status" value="1"/>
</dbReference>
<evidence type="ECO:0000313" key="2">
    <source>
        <dbReference type="EMBL" id="MBB1489094.1"/>
    </source>
</evidence>
<accession>A0A839IWU3</accession>
<dbReference type="Pfam" id="PF00535">
    <property type="entry name" value="Glycos_transf_2"/>
    <property type="match status" value="1"/>
</dbReference>
<keyword evidence="3" id="KW-1185">Reference proteome</keyword>
<dbReference type="AlphaFoldDB" id="A0A839IWU3"/>
<proteinExistence type="predicted"/>